<comment type="caution">
    <text evidence="2">The sequence shown here is derived from an EMBL/GenBank/DDBJ whole genome shotgun (WGS) entry which is preliminary data.</text>
</comment>
<feature type="non-terminal residue" evidence="2">
    <location>
        <position position="1"/>
    </location>
</feature>
<evidence type="ECO:0000313" key="2">
    <source>
        <dbReference type="EMBL" id="GMT21520.1"/>
    </source>
</evidence>
<organism evidence="2 3">
    <name type="scientific">Pristionchus fissidentatus</name>
    <dbReference type="NCBI Taxonomy" id="1538716"/>
    <lineage>
        <taxon>Eukaryota</taxon>
        <taxon>Metazoa</taxon>
        <taxon>Ecdysozoa</taxon>
        <taxon>Nematoda</taxon>
        <taxon>Chromadorea</taxon>
        <taxon>Rhabditida</taxon>
        <taxon>Rhabditina</taxon>
        <taxon>Diplogasteromorpha</taxon>
        <taxon>Diplogasteroidea</taxon>
        <taxon>Neodiplogasteridae</taxon>
        <taxon>Pristionchus</taxon>
    </lineage>
</organism>
<feature type="region of interest" description="Disordered" evidence="1">
    <location>
        <begin position="1"/>
        <end position="22"/>
    </location>
</feature>
<proteinExistence type="predicted"/>
<dbReference type="Proteomes" id="UP001432322">
    <property type="component" value="Unassembled WGS sequence"/>
</dbReference>
<feature type="region of interest" description="Disordered" evidence="1">
    <location>
        <begin position="44"/>
        <end position="79"/>
    </location>
</feature>
<name>A0AAV5VSG2_9BILA</name>
<evidence type="ECO:0000313" key="3">
    <source>
        <dbReference type="Proteomes" id="UP001432322"/>
    </source>
</evidence>
<gene>
    <name evidence="2" type="ORF">PFISCL1PPCAC_12817</name>
</gene>
<feature type="non-terminal residue" evidence="2">
    <location>
        <position position="79"/>
    </location>
</feature>
<dbReference type="AlphaFoldDB" id="A0AAV5VSG2"/>
<dbReference type="EMBL" id="BTSY01000004">
    <property type="protein sequence ID" value="GMT21520.1"/>
    <property type="molecule type" value="Genomic_DNA"/>
</dbReference>
<accession>A0AAV5VSG2</accession>
<reference evidence="2" key="1">
    <citation type="submission" date="2023-10" db="EMBL/GenBank/DDBJ databases">
        <title>Genome assembly of Pristionchus species.</title>
        <authorList>
            <person name="Yoshida K."/>
            <person name="Sommer R.J."/>
        </authorList>
    </citation>
    <scope>NUCLEOTIDE SEQUENCE</scope>
    <source>
        <strain evidence="2">RS5133</strain>
    </source>
</reference>
<keyword evidence="3" id="KW-1185">Reference proteome</keyword>
<evidence type="ECO:0000256" key="1">
    <source>
        <dbReference type="SAM" id="MobiDB-lite"/>
    </source>
</evidence>
<protein>
    <submittedName>
        <fullName evidence="2">Uncharacterized protein</fullName>
    </submittedName>
</protein>
<sequence length="79" mass="8602">REEVEKLQTQKTTVCPHTRPRGSARIRKHLRAELKCRGCAAGVSEAGGGHASPIARPTIAQGVGNSRDRLRSLHRSHAQ</sequence>